<dbReference type="Pfam" id="PF04185">
    <property type="entry name" value="Phosphoesterase"/>
    <property type="match status" value="1"/>
</dbReference>
<dbReference type="OrthoDB" id="5135119at2759"/>
<feature type="compositionally biased region" description="Gly residues" evidence="2">
    <location>
        <begin position="38"/>
        <end position="48"/>
    </location>
</feature>
<keyword evidence="5" id="KW-1185">Reference proteome</keyword>
<name>A0A0M8MZX8_ESCWE</name>
<keyword evidence="1" id="KW-0378">Hydrolase</keyword>
<evidence type="ECO:0000313" key="5">
    <source>
        <dbReference type="Proteomes" id="UP000053831"/>
    </source>
</evidence>
<feature type="region of interest" description="Disordered" evidence="2">
    <location>
        <begin position="22"/>
        <end position="95"/>
    </location>
</feature>
<feature type="chain" id="PRO_5005818813" evidence="3">
    <location>
        <begin position="20"/>
        <end position="526"/>
    </location>
</feature>
<dbReference type="GO" id="GO:0009395">
    <property type="term" value="P:phospholipid catabolic process"/>
    <property type="evidence" value="ECO:0007669"/>
    <property type="project" value="TreeGrafter"/>
</dbReference>
<dbReference type="GO" id="GO:0042578">
    <property type="term" value="F:phosphoric ester hydrolase activity"/>
    <property type="evidence" value="ECO:0007669"/>
    <property type="project" value="UniProtKB-ARBA"/>
</dbReference>
<evidence type="ECO:0000256" key="3">
    <source>
        <dbReference type="SAM" id="SignalP"/>
    </source>
</evidence>
<dbReference type="PANTHER" id="PTHR31956">
    <property type="entry name" value="NON-SPECIFIC PHOSPHOLIPASE C4-RELATED"/>
    <property type="match status" value="1"/>
</dbReference>
<dbReference type="Gene3D" id="3.40.720.10">
    <property type="entry name" value="Alkaline Phosphatase, subunit A"/>
    <property type="match status" value="2"/>
</dbReference>
<feature type="compositionally biased region" description="Low complexity" evidence="2">
    <location>
        <begin position="27"/>
        <end position="37"/>
    </location>
</feature>
<gene>
    <name evidence="4" type="ORF">ESCO_001557</name>
</gene>
<evidence type="ECO:0000256" key="1">
    <source>
        <dbReference type="ARBA" id="ARBA00022801"/>
    </source>
</evidence>
<feature type="compositionally biased region" description="Pro residues" evidence="2">
    <location>
        <begin position="52"/>
        <end position="85"/>
    </location>
</feature>
<reference evidence="4 5" key="1">
    <citation type="submission" date="2015-07" db="EMBL/GenBank/DDBJ databases">
        <title>The genome of the fungus Escovopsis weberi, a specialized disease agent of ant agriculture.</title>
        <authorList>
            <person name="de Man T.J."/>
            <person name="Stajich J.E."/>
            <person name="Kubicek C.P."/>
            <person name="Chenthamara K."/>
            <person name="Atanasova L."/>
            <person name="Druzhinina I.S."/>
            <person name="Birnbaum S."/>
            <person name="Barribeau S.M."/>
            <person name="Teiling C."/>
            <person name="Suen G."/>
            <person name="Currie C."/>
            <person name="Gerardo N.M."/>
        </authorList>
    </citation>
    <scope>NUCLEOTIDE SEQUENCE [LARGE SCALE GENOMIC DNA]</scope>
</reference>
<dbReference type="PANTHER" id="PTHR31956:SF1">
    <property type="entry name" value="NON-SPECIFIC PHOSPHOLIPASE C1"/>
    <property type="match status" value="1"/>
</dbReference>
<proteinExistence type="predicted"/>
<evidence type="ECO:0000256" key="2">
    <source>
        <dbReference type="SAM" id="MobiDB-lite"/>
    </source>
</evidence>
<keyword evidence="3" id="KW-0732">Signal</keyword>
<feature type="signal peptide" evidence="3">
    <location>
        <begin position="1"/>
        <end position="19"/>
    </location>
</feature>
<protein>
    <submittedName>
        <fullName evidence="4">Non-specific phospholipase C1</fullName>
    </submittedName>
</protein>
<sequence length="526" mass="57400">MHIKLNVLVSLLAATVANGLPSDASASGSSNGLPSYGGSYGGSNGGSHGSPNGPPHGPPGGPPHGPPNGPSCNPPPPPPGKPSPNRPAAGSPESISQMRDKIKHWILVVMENHSFDNIFGDLTIPGISTHATEGPFCNPLNVTAGPEPKYCAKKREFDSITNDADHSNQGNNMEFYGTYTPNQADIQSGKLKANNQGFATRHIAVHGGKVNLTDEQLAAEVMDYYPESAIPVFSTLAHNFKVFNMWFSDVAGATNPNRCYLSSGTSLGHTSNNFNVNTMPQKSIFQSLSEAGIKWKGYSHDKHNIDDLFWYEYIWNNNLTDNIRNIEEFYSDVVTGNLPPYTVLTPDCCGINTQSMHPNGYTHDGERFIKSIYEVVRNSAAWEDTAILLTFDETGGFFDHVPNQVVPRPDDNTDSSTYKAPDGTNYTYHFDYSGGRLPTILISGWVDNTVEQLGTNLAGKEVAYLATSHLHTMGLYFNFTAYNPRVEYAPTYDSVFSDTFRKDTPATLPDPVPFDVNQKEELLGSF</sequence>
<dbReference type="EMBL" id="LGSR01000006">
    <property type="protein sequence ID" value="KOS22258.1"/>
    <property type="molecule type" value="Genomic_DNA"/>
</dbReference>
<dbReference type="STRING" id="150374.A0A0M8MZX8"/>
<organism evidence="4 5">
    <name type="scientific">Escovopsis weberi</name>
    <dbReference type="NCBI Taxonomy" id="150374"/>
    <lineage>
        <taxon>Eukaryota</taxon>
        <taxon>Fungi</taxon>
        <taxon>Dikarya</taxon>
        <taxon>Ascomycota</taxon>
        <taxon>Pezizomycotina</taxon>
        <taxon>Sordariomycetes</taxon>
        <taxon>Hypocreomycetidae</taxon>
        <taxon>Hypocreales</taxon>
        <taxon>Hypocreaceae</taxon>
        <taxon>Escovopsis</taxon>
    </lineage>
</organism>
<comment type="caution">
    <text evidence="4">The sequence shown here is derived from an EMBL/GenBank/DDBJ whole genome shotgun (WGS) entry which is preliminary data.</text>
</comment>
<dbReference type="Proteomes" id="UP000053831">
    <property type="component" value="Unassembled WGS sequence"/>
</dbReference>
<dbReference type="InterPro" id="IPR017850">
    <property type="entry name" value="Alkaline_phosphatase_core_sf"/>
</dbReference>
<dbReference type="InterPro" id="IPR007312">
    <property type="entry name" value="Phosphoesterase"/>
</dbReference>
<dbReference type="AlphaFoldDB" id="A0A0M8MZX8"/>
<evidence type="ECO:0000313" key="4">
    <source>
        <dbReference type="EMBL" id="KOS22258.1"/>
    </source>
</evidence>
<accession>A0A0M8MZX8</accession>